<dbReference type="InterPro" id="IPR036390">
    <property type="entry name" value="WH_DNA-bd_sf"/>
</dbReference>
<dbReference type="InterPro" id="IPR005119">
    <property type="entry name" value="LysR_subst-bd"/>
</dbReference>
<dbReference type="CDD" id="cd05466">
    <property type="entry name" value="PBP2_LTTR_substrate"/>
    <property type="match status" value="1"/>
</dbReference>
<evidence type="ECO:0000256" key="2">
    <source>
        <dbReference type="ARBA" id="ARBA00023015"/>
    </source>
</evidence>
<dbReference type="SUPFAM" id="SSF46785">
    <property type="entry name" value="Winged helix' DNA-binding domain"/>
    <property type="match status" value="1"/>
</dbReference>
<dbReference type="PROSITE" id="PS50931">
    <property type="entry name" value="HTH_LYSR"/>
    <property type="match status" value="1"/>
</dbReference>
<dbReference type="eggNOG" id="COG0583">
    <property type="taxonomic scope" value="Bacteria"/>
</dbReference>
<keyword evidence="3" id="KW-0238">DNA-binding</keyword>
<name>L7LA63_9ACTN</name>
<gene>
    <name evidence="6" type="ORF">GOHSU_28_00600</name>
</gene>
<dbReference type="SUPFAM" id="SSF53850">
    <property type="entry name" value="Periplasmic binding protein-like II"/>
    <property type="match status" value="1"/>
</dbReference>
<dbReference type="Proteomes" id="UP000053405">
    <property type="component" value="Unassembled WGS sequence"/>
</dbReference>
<dbReference type="Pfam" id="PF03466">
    <property type="entry name" value="LysR_substrate"/>
    <property type="match status" value="1"/>
</dbReference>
<organism evidence="6 7">
    <name type="scientific">Gordonia hirsuta DSM 44140 = NBRC 16056</name>
    <dbReference type="NCBI Taxonomy" id="1121927"/>
    <lineage>
        <taxon>Bacteria</taxon>
        <taxon>Bacillati</taxon>
        <taxon>Actinomycetota</taxon>
        <taxon>Actinomycetes</taxon>
        <taxon>Mycobacteriales</taxon>
        <taxon>Gordoniaceae</taxon>
        <taxon>Gordonia</taxon>
    </lineage>
</organism>
<dbReference type="AlphaFoldDB" id="L7LA63"/>
<dbReference type="STRING" id="1121927.GOHSU_28_00600"/>
<dbReference type="EMBL" id="BANT01000028">
    <property type="protein sequence ID" value="GAC58005.1"/>
    <property type="molecule type" value="Genomic_DNA"/>
</dbReference>
<evidence type="ECO:0000256" key="4">
    <source>
        <dbReference type="ARBA" id="ARBA00023163"/>
    </source>
</evidence>
<sequence>MCYKQRMLFRQLEYFVALARERHFSRAAAACYVSQPALSEAIGKLERGLGVPLVRRTQNFQGLTPEGEQLADWARRILADRDGMEQAASALAGALTGRLRLGAVPGAATTVTALIDGLAHAHPQVRVGLDAGLQSAQIADRIRRFELDAGLVYPDGIDVSGLAVTTLYYENHVLVAEAALLRPLTPDRTGAPAWAAVAELPLCLLRTGMRGRDLVDEAAAAHQVVLEPRVETDAVSTLLALAGTGRWACIVPRTWLTDPAPPGQVSLPLPAAPGERAGAALGARVALVRAAAEPVSVLTAALERHARDVTWAP</sequence>
<keyword evidence="2" id="KW-0805">Transcription regulation</keyword>
<dbReference type="GO" id="GO:0005829">
    <property type="term" value="C:cytosol"/>
    <property type="evidence" value="ECO:0007669"/>
    <property type="project" value="TreeGrafter"/>
</dbReference>
<evidence type="ECO:0000259" key="5">
    <source>
        <dbReference type="PROSITE" id="PS50931"/>
    </source>
</evidence>
<dbReference type="PANTHER" id="PTHR30419:SF31">
    <property type="entry name" value="BLR3139 PROTEIN"/>
    <property type="match status" value="1"/>
</dbReference>
<evidence type="ECO:0000256" key="1">
    <source>
        <dbReference type="ARBA" id="ARBA00009437"/>
    </source>
</evidence>
<reference evidence="6 7" key="1">
    <citation type="submission" date="2012-12" db="EMBL/GenBank/DDBJ databases">
        <title>Whole genome shotgun sequence of Gordonia hirsuta NBRC 16056.</title>
        <authorList>
            <person name="Isaki-Nakamura S."/>
            <person name="Hosoyama A."/>
            <person name="Tsuchikane K."/>
            <person name="Katsumata H."/>
            <person name="Baba S."/>
            <person name="Yamazaki S."/>
            <person name="Fujita N."/>
        </authorList>
    </citation>
    <scope>NUCLEOTIDE SEQUENCE [LARGE SCALE GENOMIC DNA]</scope>
    <source>
        <strain evidence="6 7">NBRC 16056</strain>
    </source>
</reference>
<comment type="caution">
    <text evidence="6">The sequence shown here is derived from an EMBL/GenBank/DDBJ whole genome shotgun (WGS) entry which is preliminary data.</text>
</comment>
<dbReference type="PANTHER" id="PTHR30419">
    <property type="entry name" value="HTH-TYPE TRANSCRIPTIONAL REGULATOR YBHD"/>
    <property type="match status" value="1"/>
</dbReference>
<feature type="domain" description="HTH lysR-type" evidence="5">
    <location>
        <begin position="7"/>
        <end position="64"/>
    </location>
</feature>
<dbReference type="InterPro" id="IPR036388">
    <property type="entry name" value="WH-like_DNA-bd_sf"/>
</dbReference>
<evidence type="ECO:0000313" key="6">
    <source>
        <dbReference type="EMBL" id="GAC58005.1"/>
    </source>
</evidence>
<comment type="similarity">
    <text evidence="1">Belongs to the LysR transcriptional regulatory family.</text>
</comment>
<dbReference type="GO" id="GO:0003677">
    <property type="term" value="F:DNA binding"/>
    <property type="evidence" value="ECO:0007669"/>
    <property type="project" value="UniProtKB-KW"/>
</dbReference>
<dbReference type="GO" id="GO:0003700">
    <property type="term" value="F:DNA-binding transcription factor activity"/>
    <property type="evidence" value="ECO:0007669"/>
    <property type="project" value="InterPro"/>
</dbReference>
<dbReference type="FunFam" id="1.10.10.10:FF:000001">
    <property type="entry name" value="LysR family transcriptional regulator"/>
    <property type="match status" value="1"/>
</dbReference>
<keyword evidence="7" id="KW-1185">Reference proteome</keyword>
<keyword evidence="4" id="KW-0804">Transcription</keyword>
<dbReference type="InterPro" id="IPR000847">
    <property type="entry name" value="LysR_HTH_N"/>
</dbReference>
<evidence type="ECO:0000313" key="7">
    <source>
        <dbReference type="Proteomes" id="UP000053405"/>
    </source>
</evidence>
<dbReference type="PRINTS" id="PR00039">
    <property type="entry name" value="HTHLYSR"/>
</dbReference>
<dbReference type="Pfam" id="PF00126">
    <property type="entry name" value="HTH_1"/>
    <property type="match status" value="1"/>
</dbReference>
<dbReference type="Gene3D" id="3.40.190.290">
    <property type="match status" value="1"/>
</dbReference>
<dbReference type="InterPro" id="IPR050950">
    <property type="entry name" value="HTH-type_LysR_regulators"/>
</dbReference>
<accession>L7LA63</accession>
<protein>
    <submittedName>
        <fullName evidence="6">Putative LysR family transcriptional regulator</fullName>
    </submittedName>
</protein>
<dbReference type="Gene3D" id="1.10.10.10">
    <property type="entry name" value="Winged helix-like DNA-binding domain superfamily/Winged helix DNA-binding domain"/>
    <property type="match status" value="1"/>
</dbReference>
<evidence type="ECO:0000256" key="3">
    <source>
        <dbReference type="ARBA" id="ARBA00023125"/>
    </source>
</evidence>
<proteinExistence type="inferred from homology"/>